<proteinExistence type="predicted"/>
<dbReference type="Pfam" id="PF10984">
    <property type="entry name" value="DUF2794"/>
    <property type="match status" value="1"/>
</dbReference>
<name>A0A382ZP52_9ZZZZ</name>
<evidence type="ECO:0008006" key="2">
    <source>
        <dbReference type="Google" id="ProtNLM"/>
    </source>
</evidence>
<organism evidence="1">
    <name type="scientific">marine metagenome</name>
    <dbReference type="NCBI Taxonomy" id="408172"/>
    <lineage>
        <taxon>unclassified sequences</taxon>
        <taxon>metagenomes</taxon>
        <taxon>ecological metagenomes</taxon>
    </lineage>
</organism>
<dbReference type="EMBL" id="UINC01185513">
    <property type="protein sequence ID" value="SVD97254.1"/>
    <property type="molecule type" value="Genomic_DNA"/>
</dbReference>
<reference evidence="1" key="1">
    <citation type="submission" date="2018-05" db="EMBL/GenBank/DDBJ databases">
        <authorList>
            <person name="Lanie J.A."/>
            <person name="Ng W.-L."/>
            <person name="Kazmierczak K.M."/>
            <person name="Andrzejewski T.M."/>
            <person name="Davidsen T.M."/>
            <person name="Wayne K.J."/>
            <person name="Tettelin H."/>
            <person name="Glass J.I."/>
            <person name="Rusch D."/>
            <person name="Podicherti R."/>
            <person name="Tsui H.-C.T."/>
            <person name="Winkler M.E."/>
        </authorList>
    </citation>
    <scope>NUCLEOTIDE SEQUENCE</scope>
</reference>
<dbReference type="InterPro" id="IPR021252">
    <property type="entry name" value="DUF2794"/>
</dbReference>
<sequence>MKHLKLVINNGNKKRDIFFNKTDLQLILNLYAEMVSGGEWKDYGLTITKREVSFNVYYRTSEFPVYRITKNLKPKNENEKYLIKDAQNKIINNSENLQNLIKKIIWKKFKLVN</sequence>
<dbReference type="AlphaFoldDB" id="A0A382ZP52"/>
<protein>
    <recommendedName>
        <fullName evidence="2">DUF2794 domain-containing protein</fullName>
    </recommendedName>
</protein>
<gene>
    <name evidence="1" type="ORF">METZ01_LOCUS450108</name>
</gene>
<evidence type="ECO:0000313" key="1">
    <source>
        <dbReference type="EMBL" id="SVD97254.1"/>
    </source>
</evidence>
<accession>A0A382ZP52</accession>